<evidence type="ECO:0000256" key="1">
    <source>
        <dbReference type="SAM" id="MobiDB-lite"/>
    </source>
</evidence>
<evidence type="ECO:0000313" key="3">
    <source>
        <dbReference type="Proteomes" id="UP001356427"/>
    </source>
</evidence>
<dbReference type="PANTHER" id="PTHR21084">
    <property type="entry name" value="DENSE INCISORS"/>
    <property type="match status" value="1"/>
</dbReference>
<dbReference type="EMBL" id="JAGTTL010000012">
    <property type="protein sequence ID" value="KAK6315202.1"/>
    <property type="molecule type" value="Genomic_DNA"/>
</dbReference>
<feature type="region of interest" description="Disordered" evidence="1">
    <location>
        <begin position="1"/>
        <end position="43"/>
    </location>
</feature>
<organism evidence="2 3">
    <name type="scientific">Coregonus suidteri</name>
    <dbReference type="NCBI Taxonomy" id="861788"/>
    <lineage>
        <taxon>Eukaryota</taxon>
        <taxon>Metazoa</taxon>
        <taxon>Chordata</taxon>
        <taxon>Craniata</taxon>
        <taxon>Vertebrata</taxon>
        <taxon>Euteleostomi</taxon>
        <taxon>Actinopterygii</taxon>
        <taxon>Neopterygii</taxon>
        <taxon>Teleostei</taxon>
        <taxon>Protacanthopterygii</taxon>
        <taxon>Salmoniformes</taxon>
        <taxon>Salmonidae</taxon>
        <taxon>Coregoninae</taxon>
        <taxon>Coregonus</taxon>
    </lineage>
</organism>
<reference evidence="2 3" key="1">
    <citation type="submission" date="2021-04" db="EMBL/GenBank/DDBJ databases">
        <authorList>
            <person name="De Guttry C."/>
            <person name="Zahm M."/>
            <person name="Klopp C."/>
            <person name="Cabau C."/>
            <person name="Louis A."/>
            <person name="Berthelot C."/>
            <person name="Parey E."/>
            <person name="Roest Crollius H."/>
            <person name="Montfort J."/>
            <person name="Robinson-Rechavi M."/>
            <person name="Bucao C."/>
            <person name="Bouchez O."/>
            <person name="Gislard M."/>
            <person name="Lluch J."/>
            <person name="Milhes M."/>
            <person name="Lampietro C."/>
            <person name="Lopez Roques C."/>
            <person name="Donnadieu C."/>
            <person name="Braasch I."/>
            <person name="Desvignes T."/>
            <person name="Postlethwait J."/>
            <person name="Bobe J."/>
            <person name="Wedekind C."/>
            <person name="Guiguen Y."/>
        </authorList>
    </citation>
    <scope>NUCLEOTIDE SEQUENCE [LARGE SCALE GENOMIC DNA]</scope>
    <source>
        <strain evidence="2">Cs_M1</strain>
        <tissue evidence="2">Blood</tissue>
    </source>
</reference>
<accession>A0AAN8R6B4</accession>
<protein>
    <submittedName>
        <fullName evidence="2">Uncharacterized protein</fullName>
    </submittedName>
</protein>
<proteinExistence type="predicted"/>
<dbReference type="Proteomes" id="UP001356427">
    <property type="component" value="Unassembled WGS sequence"/>
</dbReference>
<comment type="caution">
    <text evidence="2">The sequence shown here is derived from an EMBL/GenBank/DDBJ whole genome shotgun (WGS) entry which is preliminary data.</text>
</comment>
<feature type="compositionally biased region" description="Polar residues" evidence="1">
    <location>
        <begin position="22"/>
        <end position="37"/>
    </location>
</feature>
<dbReference type="Pfam" id="PF15008">
    <property type="entry name" value="DUF4518"/>
    <property type="match status" value="1"/>
</dbReference>
<dbReference type="PANTHER" id="PTHR21084:SF1">
    <property type="entry name" value="DENSE INCISORS"/>
    <property type="match status" value="1"/>
</dbReference>
<gene>
    <name evidence="2" type="ORF">J4Q44_G00147310</name>
</gene>
<evidence type="ECO:0000313" key="2">
    <source>
        <dbReference type="EMBL" id="KAK6315202.1"/>
    </source>
</evidence>
<dbReference type="AlphaFoldDB" id="A0AAN8R6B4"/>
<dbReference type="InterPro" id="IPR026698">
    <property type="entry name" value="UPF_C3orf38"/>
</dbReference>
<name>A0AAN8R6B4_9TELE</name>
<keyword evidence="3" id="KW-1185">Reference proteome</keyword>
<sequence>MIAVESITVPGEGAGGDAPPNSKKNQLLNSQNPTLGQPPQDWDPQHFWEDVCLRLFSSADGQQMEFHGSELTSLCLLALARDERLLLSPNLDPPGLKALSSPTAWCW</sequence>